<accession>A0A0J1IIE0</accession>
<gene>
    <name evidence="2" type="ORF">ABW02_15155</name>
</gene>
<comment type="caution">
    <text evidence="2">The sequence shown here is derived from an EMBL/GenBank/DDBJ whole genome shotgun (WGS) entry which is preliminary data.</text>
</comment>
<evidence type="ECO:0000313" key="2">
    <source>
        <dbReference type="EMBL" id="KLV25724.1"/>
    </source>
</evidence>
<sequence>MEESSKKDPADVPKEKPKKKDSKVKYPEGSPYYNMATYFHGKVSKVAEEAGVSHLVNKADMQKWADEFRKLIELNKVDKHLAKEIMDWVVTDKFWRKNVLSAKKFREQFAKLAIQYNEKQSSFPQNNPQKKDFRDKDIAFSKFVAAGGDPSEFDWSS</sequence>
<evidence type="ECO:0000256" key="1">
    <source>
        <dbReference type="SAM" id="MobiDB-lite"/>
    </source>
</evidence>
<dbReference type="EMBL" id="LDPH01000014">
    <property type="protein sequence ID" value="KLV25724.1"/>
    <property type="molecule type" value="Genomic_DNA"/>
</dbReference>
<proteinExistence type="predicted"/>
<feature type="compositionally biased region" description="Basic and acidic residues" evidence="1">
    <location>
        <begin position="1"/>
        <end position="15"/>
    </location>
</feature>
<evidence type="ECO:0000313" key="3">
    <source>
        <dbReference type="Proteomes" id="UP000036045"/>
    </source>
</evidence>
<dbReference type="Proteomes" id="UP000036045">
    <property type="component" value="Unassembled WGS sequence"/>
</dbReference>
<organism evidence="2 3">
    <name type="scientific">Niallia circulans</name>
    <name type="common">Bacillus circulans</name>
    <dbReference type="NCBI Taxonomy" id="1397"/>
    <lineage>
        <taxon>Bacteria</taxon>
        <taxon>Bacillati</taxon>
        <taxon>Bacillota</taxon>
        <taxon>Bacilli</taxon>
        <taxon>Bacillales</taxon>
        <taxon>Bacillaceae</taxon>
        <taxon>Niallia</taxon>
    </lineage>
</organism>
<reference evidence="2 3" key="1">
    <citation type="submission" date="2015-05" db="EMBL/GenBank/DDBJ databases">
        <title>Whole genome sequence and identification of bacterial endophytes from Costus igneus.</title>
        <authorList>
            <person name="Lee Y.P."/>
            <person name="Gan H.M."/>
            <person name="Eng W."/>
            <person name="Wheatley M.S."/>
            <person name="Caraballo A."/>
            <person name="Polter S."/>
            <person name="Savka M.A."/>
            <person name="Hudson A.O."/>
        </authorList>
    </citation>
    <scope>NUCLEOTIDE SEQUENCE [LARGE SCALE GENOMIC DNA]</scope>
    <source>
        <strain evidence="2 3">RIT379</strain>
    </source>
</reference>
<feature type="region of interest" description="Disordered" evidence="1">
    <location>
        <begin position="1"/>
        <end position="29"/>
    </location>
</feature>
<dbReference type="AlphaFoldDB" id="A0A0J1IIE0"/>
<protein>
    <submittedName>
        <fullName evidence="2">Uncharacterized protein</fullName>
    </submittedName>
</protein>
<name>A0A0J1IIE0_NIACI</name>
<keyword evidence="3" id="KW-1185">Reference proteome</keyword>
<dbReference type="PATRIC" id="fig|1397.4.peg.1210"/>